<protein>
    <recommendedName>
        <fullName evidence="3">PCI domain-containing protein</fullName>
    </recommendedName>
</protein>
<gene>
    <name evidence="1" type="ORF">CCMP2556_LOCUS23915</name>
</gene>
<comment type="caution">
    <text evidence="1">The sequence shown here is derived from an EMBL/GenBank/DDBJ whole genome shotgun (WGS) entry which is preliminary data.</text>
</comment>
<keyword evidence="2" id="KW-1185">Reference proteome</keyword>
<proteinExistence type="predicted"/>
<organism evidence="1 2">
    <name type="scientific">Durusdinium trenchii</name>
    <dbReference type="NCBI Taxonomy" id="1381693"/>
    <lineage>
        <taxon>Eukaryota</taxon>
        <taxon>Sar</taxon>
        <taxon>Alveolata</taxon>
        <taxon>Dinophyceae</taxon>
        <taxon>Suessiales</taxon>
        <taxon>Symbiodiniaceae</taxon>
        <taxon>Durusdinium</taxon>
    </lineage>
</organism>
<dbReference type="InterPro" id="IPR039341">
    <property type="entry name" value="CFAP99"/>
</dbReference>
<dbReference type="Proteomes" id="UP001642484">
    <property type="component" value="Unassembled WGS sequence"/>
</dbReference>
<dbReference type="PANTHER" id="PTHR34649">
    <property type="entry name" value="CILIA- AND FLAGELLA-ASSOCIATED PROTEIN 99"/>
    <property type="match status" value="1"/>
</dbReference>
<evidence type="ECO:0008006" key="3">
    <source>
        <dbReference type="Google" id="ProtNLM"/>
    </source>
</evidence>
<reference evidence="1 2" key="1">
    <citation type="submission" date="2024-02" db="EMBL/GenBank/DDBJ databases">
        <authorList>
            <person name="Chen Y."/>
            <person name="Shah S."/>
            <person name="Dougan E. K."/>
            <person name="Thang M."/>
            <person name="Chan C."/>
        </authorList>
    </citation>
    <scope>NUCLEOTIDE SEQUENCE [LARGE SCALE GENOMIC DNA]</scope>
</reference>
<dbReference type="EMBL" id="CAXAMN010015502">
    <property type="protein sequence ID" value="CAK9045908.1"/>
    <property type="molecule type" value="Genomic_DNA"/>
</dbReference>
<name>A0ABP0M3Z8_9DINO</name>
<evidence type="ECO:0000313" key="2">
    <source>
        <dbReference type="Proteomes" id="UP001642484"/>
    </source>
</evidence>
<evidence type="ECO:0000313" key="1">
    <source>
        <dbReference type="EMBL" id="CAK9045908.1"/>
    </source>
</evidence>
<accession>A0ABP0M3Z8</accession>
<sequence length="222" mass="25565">MAIKPKDAEMDPGEKCVFLLKKCVKVLESYEPRKTTVDAFMEDCAYLKDKKIGEQELKFIHQVFYGCCRYQKFLKMFVTSFMYKCPATALRAEQTLYIVIAYLLFFRLEELTVPQFREFLSCGYGTPPALLALMQYSLSVEELEKWVKVEWCKIYDVDYIEQDVIGKLQSFKDQLKSVVDEVEYKATGTIKAADGTFMEKAEKKRTAGLLSNGLLLPECCSS</sequence>
<dbReference type="PANTHER" id="PTHR34649:SF1">
    <property type="entry name" value="CILIA- AND FLAGELLA-ASSOCIATED PROTEIN 99"/>
    <property type="match status" value="1"/>
</dbReference>